<gene>
    <name evidence="1" type="ORF">C1H46_011716</name>
</gene>
<dbReference type="EMBL" id="VIEB01000171">
    <property type="protein sequence ID" value="TQE02647.1"/>
    <property type="molecule type" value="Genomic_DNA"/>
</dbReference>
<accession>A0A540MV21</accession>
<proteinExistence type="predicted"/>
<keyword evidence="2" id="KW-1185">Reference proteome</keyword>
<evidence type="ECO:0000313" key="1">
    <source>
        <dbReference type="EMBL" id="TQE02647.1"/>
    </source>
</evidence>
<protein>
    <submittedName>
        <fullName evidence="1">Uncharacterized protein</fullName>
    </submittedName>
</protein>
<dbReference type="Proteomes" id="UP000315295">
    <property type="component" value="Unassembled WGS sequence"/>
</dbReference>
<evidence type="ECO:0000313" key="2">
    <source>
        <dbReference type="Proteomes" id="UP000315295"/>
    </source>
</evidence>
<comment type="caution">
    <text evidence="1">The sequence shown here is derived from an EMBL/GenBank/DDBJ whole genome shotgun (WGS) entry which is preliminary data.</text>
</comment>
<organism evidence="1 2">
    <name type="scientific">Malus baccata</name>
    <name type="common">Siberian crab apple</name>
    <name type="synonym">Pyrus baccata</name>
    <dbReference type="NCBI Taxonomy" id="106549"/>
    <lineage>
        <taxon>Eukaryota</taxon>
        <taxon>Viridiplantae</taxon>
        <taxon>Streptophyta</taxon>
        <taxon>Embryophyta</taxon>
        <taxon>Tracheophyta</taxon>
        <taxon>Spermatophyta</taxon>
        <taxon>Magnoliopsida</taxon>
        <taxon>eudicotyledons</taxon>
        <taxon>Gunneridae</taxon>
        <taxon>Pentapetalae</taxon>
        <taxon>rosids</taxon>
        <taxon>fabids</taxon>
        <taxon>Rosales</taxon>
        <taxon>Rosaceae</taxon>
        <taxon>Amygdaloideae</taxon>
        <taxon>Maleae</taxon>
        <taxon>Malus</taxon>
    </lineage>
</organism>
<name>A0A540MV21_MALBA</name>
<reference evidence="1 2" key="1">
    <citation type="journal article" date="2019" name="G3 (Bethesda)">
        <title>Sequencing of a Wild Apple (Malus baccata) Genome Unravels the Differences Between Cultivated and Wild Apple Species Regarding Disease Resistance and Cold Tolerance.</title>
        <authorList>
            <person name="Chen X."/>
        </authorList>
    </citation>
    <scope>NUCLEOTIDE SEQUENCE [LARGE SCALE GENOMIC DNA]</scope>
    <source>
        <strain evidence="2">cv. Shandingzi</strain>
        <tissue evidence="1">Leaves</tissue>
    </source>
</reference>
<sequence>MEKINSKNCLKSTFSDRHDALFREAEEFASGSLVPKWLLSSYHGTTSPTPMETPL</sequence>
<dbReference type="AlphaFoldDB" id="A0A540MV21"/>